<dbReference type="SUPFAM" id="SSF56219">
    <property type="entry name" value="DNase I-like"/>
    <property type="match status" value="1"/>
</dbReference>
<sequence>MEVIQVNLNHCEAAQLLLGQTTAETKCDVAMISEPYKLPESNTTWVADRSKKAAIWVTGGHPIDEVVSRSHEGFVVVKVNGIFVCSCYAPPSWGLDQFQKMLDNLTEELAGRHPVVIGGDFNAWAVEWGSKSTDGRGTAVLEALAQLDVILANEGSTSTYRRDGRESIIDLTFGSPHLIGEMNWRVCEDYTHSDHQAIRYSLGRKVKESRRRVRSQDRKWKTKFFDVDRFLSELQVLVETEPQNADELVDALVKACDKAMPRSREPRVQRRPVYWWNETLNFLRAACLRARRLVQRAKTEEDREGKRVVFRVARSAFRREIQRSKSVCFRELCAAANDNPWGDAYRIVTAKVSGPTAAKVQCAEKLEVIVGKLFPTHEPTAWPPTPYADDHESIAAEITISNGELVEIAKKLPANKAPGPDGIPNVAVKTAVKEAPDMFRVVLQKLLNEGHFPSRWKRQKLVLLPKPGKPPGEASSYRPICLIDTVGKLFEKVIQNRLSRYTEGENGLSERQFGFRRGRSTIDAIATVVRSAEQVRNQKRRGLRYGALVTLDIANAFNSASWEAIAKALHRMRVPGYLCRILQSYFEDRVLLYDTAEGRKTARITAGVPQGSILGPCLWNAMYDGVLTLQLPEGVEIVGFADDIVLSVRGISVEEVEMLANEAIDMVIKWMASVKLEVAPQKTEVLMISNRKAVQHAVVEVAVVGSKPVGITSERQLKYLGVKIDDRLNFNSHVAYACEKATKAINALSRILPNSYGPRSSIRRLYANVSTSILRYGGPVWSSALDSQAGNLTKLNRTYRLMTMRVISAYRTISSEAACVIAGMIPIGIILAEDRECSQQRGIRGAREAARRRSVARWQRQWDQAKDGRWTHRLIPDLEPWLSRRHGEVDFFLTQFLSGHGCFRSYHHRFGHVGSPACPECGSNVEETPEHVVFECPRFAVERAEIASLGVDNIVAEMCRKEETWKAVCCAVRRMMSALQSRWRREQRIPTLGVA</sequence>
<evidence type="ECO:0000313" key="2">
    <source>
        <dbReference type="EMBL" id="MBW50580.1"/>
    </source>
</evidence>
<name>A0A2M4BC28_9DIPT</name>
<evidence type="ECO:0000259" key="1">
    <source>
        <dbReference type="PROSITE" id="PS50878"/>
    </source>
</evidence>
<dbReference type="Pfam" id="PF00078">
    <property type="entry name" value="RVT_1"/>
    <property type="match status" value="1"/>
</dbReference>
<dbReference type="SUPFAM" id="SSF56672">
    <property type="entry name" value="DNA/RNA polymerases"/>
    <property type="match status" value="1"/>
</dbReference>
<dbReference type="InterPro" id="IPR005135">
    <property type="entry name" value="Endo/exonuclease/phosphatase"/>
</dbReference>
<organism evidence="2">
    <name type="scientific">Anopheles marajoara</name>
    <dbReference type="NCBI Taxonomy" id="58244"/>
    <lineage>
        <taxon>Eukaryota</taxon>
        <taxon>Metazoa</taxon>
        <taxon>Ecdysozoa</taxon>
        <taxon>Arthropoda</taxon>
        <taxon>Hexapoda</taxon>
        <taxon>Insecta</taxon>
        <taxon>Pterygota</taxon>
        <taxon>Neoptera</taxon>
        <taxon>Endopterygota</taxon>
        <taxon>Diptera</taxon>
        <taxon>Nematocera</taxon>
        <taxon>Culicoidea</taxon>
        <taxon>Culicidae</taxon>
        <taxon>Anophelinae</taxon>
        <taxon>Anopheles</taxon>
    </lineage>
</organism>
<protein>
    <submittedName>
        <fullName evidence="2">Putative waldo-6 aae</fullName>
    </submittedName>
</protein>
<dbReference type="Gene3D" id="3.60.10.10">
    <property type="entry name" value="Endonuclease/exonuclease/phosphatase"/>
    <property type="match status" value="1"/>
</dbReference>
<dbReference type="InterPro" id="IPR036691">
    <property type="entry name" value="Endo/exonu/phosph_ase_sf"/>
</dbReference>
<dbReference type="GO" id="GO:0003824">
    <property type="term" value="F:catalytic activity"/>
    <property type="evidence" value="ECO:0007669"/>
    <property type="project" value="InterPro"/>
</dbReference>
<dbReference type="InterPro" id="IPR043502">
    <property type="entry name" value="DNA/RNA_pol_sf"/>
</dbReference>
<dbReference type="PANTHER" id="PTHR19446">
    <property type="entry name" value="REVERSE TRANSCRIPTASES"/>
    <property type="match status" value="1"/>
</dbReference>
<feature type="domain" description="Reverse transcriptase" evidence="1">
    <location>
        <begin position="445"/>
        <end position="724"/>
    </location>
</feature>
<reference evidence="2" key="1">
    <citation type="submission" date="2018-01" db="EMBL/GenBank/DDBJ databases">
        <title>An insight into the sialome of Amazonian anophelines.</title>
        <authorList>
            <person name="Ribeiro J.M."/>
            <person name="Scarpassa V."/>
            <person name="Calvo E."/>
        </authorList>
    </citation>
    <scope>NUCLEOTIDE SEQUENCE</scope>
    <source>
        <tissue evidence="2">Salivary glands</tissue>
    </source>
</reference>
<dbReference type="Pfam" id="PF14529">
    <property type="entry name" value="Exo_endo_phos_2"/>
    <property type="match status" value="1"/>
</dbReference>
<dbReference type="AlphaFoldDB" id="A0A2M4BC28"/>
<dbReference type="EMBL" id="GGFJ01001439">
    <property type="protein sequence ID" value="MBW50580.1"/>
    <property type="molecule type" value="Transcribed_RNA"/>
</dbReference>
<dbReference type="PROSITE" id="PS50878">
    <property type="entry name" value="RT_POL"/>
    <property type="match status" value="1"/>
</dbReference>
<dbReference type="InterPro" id="IPR000477">
    <property type="entry name" value="RT_dom"/>
</dbReference>
<proteinExistence type="predicted"/>
<dbReference type="GO" id="GO:0071897">
    <property type="term" value="P:DNA biosynthetic process"/>
    <property type="evidence" value="ECO:0007669"/>
    <property type="project" value="UniProtKB-ARBA"/>
</dbReference>
<dbReference type="CDD" id="cd01650">
    <property type="entry name" value="RT_nLTR_like"/>
    <property type="match status" value="1"/>
</dbReference>
<accession>A0A2M4BC28</accession>
<dbReference type="CDD" id="cd09077">
    <property type="entry name" value="R1-I-EN"/>
    <property type="match status" value="1"/>
</dbReference>